<keyword evidence="3 5" id="KW-0442">Lipid degradation</keyword>
<name>A0A1S2YIL6_CICAR</name>
<comment type="similarity">
    <text evidence="1 5">Belongs to the AB hydrolase superfamily. Lipase family.</text>
</comment>
<reference evidence="7" key="1">
    <citation type="journal article" date="2013" name="Nat. Biotechnol.">
        <title>Draft genome sequence of chickpea (Cicer arietinum) provides a resource for trait improvement.</title>
        <authorList>
            <person name="Varshney R.K."/>
            <person name="Song C."/>
            <person name="Saxena R.K."/>
            <person name="Azam S."/>
            <person name="Yu S."/>
            <person name="Sharpe A.G."/>
            <person name="Cannon S."/>
            <person name="Baek J."/>
            <person name="Rosen B.D."/>
            <person name="Tar'an B."/>
            <person name="Millan T."/>
            <person name="Zhang X."/>
            <person name="Ramsay L.D."/>
            <person name="Iwata A."/>
            <person name="Wang Y."/>
            <person name="Nelson W."/>
            <person name="Farmer A.D."/>
            <person name="Gaur P.M."/>
            <person name="Soderlund C."/>
            <person name="Penmetsa R.V."/>
            <person name="Xu C."/>
            <person name="Bharti A.K."/>
            <person name="He W."/>
            <person name="Winter P."/>
            <person name="Zhao S."/>
            <person name="Hane J.K."/>
            <person name="Carrasquilla-Garcia N."/>
            <person name="Condie J.A."/>
            <person name="Upadhyaya H.D."/>
            <person name="Luo M.C."/>
            <person name="Thudi M."/>
            <person name="Gowda C.L."/>
            <person name="Singh N.P."/>
            <person name="Lichtenzveig J."/>
            <person name="Gali K.K."/>
            <person name="Rubio J."/>
            <person name="Nadarajan N."/>
            <person name="Dolezel J."/>
            <person name="Bansal K.C."/>
            <person name="Xu X."/>
            <person name="Edwards D."/>
            <person name="Zhang G."/>
            <person name="Kahl G."/>
            <person name="Gil J."/>
            <person name="Singh K.B."/>
            <person name="Datta S.K."/>
            <person name="Jackson S.A."/>
            <person name="Wang J."/>
            <person name="Cook D.R."/>
        </authorList>
    </citation>
    <scope>NUCLEOTIDE SEQUENCE [LARGE SCALE GENOMIC DNA]</scope>
    <source>
        <strain evidence="7">cv. CDC Frontier</strain>
    </source>
</reference>
<dbReference type="OrthoDB" id="438440at2759"/>
<protein>
    <recommendedName>
        <fullName evidence="5">Phospholipase A1</fullName>
        <ecNumber evidence="5">3.1.1.-</ecNumber>
    </recommendedName>
</protein>
<evidence type="ECO:0000259" key="6">
    <source>
        <dbReference type="Pfam" id="PF01764"/>
    </source>
</evidence>
<evidence type="ECO:0000256" key="3">
    <source>
        <dbReference type="ARBA" id="ARBA00022963"/>
    </source>
</evidence>
<dbReference type="Gene3D" id="3.40.50.1820">
    <property type="entry name" value="alpha/beta hydrolase"/>
    <property type="match status" value="1"/>
</dbReference>
<evidence type="ECO:0000313" key="7">
    <source>
        <dbReference type="Proteomes" id="UP000087171"/>
    </source>
</evidence>
<dbReference type="Pfam" id="PF01764">
    <property type="entry name" value="Lipase_3"/>
    <property type="match status" value="1"/>
</dbReference>
<proteinExistence type="inferred from homology"/>
<dbReference type="InterPro" id="IPR002921">
    <property type="entry name" value="Fungal_lipase-type"/>
</dbReference>
<dbReference type="PANTHER" id="PTHR31828">
    <property type="entry name" value="PHOSPHOLIPASE A1-IIGAMMA"/>
    <property type="match status" value="1"/>
</dbReference>
<feature type="domain" description="Fungal lipase-type" evidence="6">
    <location>
        <begin position="146"/>
        <end position="254"/>
    </location>
</feature>
<dbReference type="PANTHER" id="PTHR31828:SF15">
    <property type="entry name" value="PHOSPHOLIPASE A1"/>
    <property type="match status" value="1"/>
</dbReference>
<dbReference type="AlphaFoldDB" id="A0A1S2YIL6"/>
<comment type="function">
    <text evidence="5">Acylhydrolase that catalyzes the hydrolysis of phospholipids at the sn-1 position.</text>
</comment>
<evidence type="ECO:0000256" key="5">
    <source>
        <dbReference type="RuleBase" id="RU367093"/>
    </source>
</evidence>
<dbReference type="EC" id="3.1.1.-" evidence="5"/>
<gene>
    <name evidence="8" type="primary">LOC101502577</name>
</gene>
<reference evidence="8" key="2">
    <citation type="submission" date="2025-08" db="UniProtKB">
        <authorList>
            <consortium name="RefSeq"/>
        </authorList>
    </citation>
    <scope>IDENTIFICATION</scope>
    <source>
        <tissue evidence="8">Etiolated seedlings</tissue>
    </source>
</reference>
<accession>A0A1S2YIL6</accession>
<dbReference type="GO" id="GO:0016042">
    <property type="term" value="P:lipid catabolic process"/>
    <property type="evidence" value="ECO:0007669"/>
    <property type="project" value="UniProtKB-UniRule"/>
</dbReference>
<evidence type="ECO:0000256" key="1">
    <source>
        <dbReference type="ARBA" id="ARBA00010701"/>
    </source>
</evidence>
<dbReference type="GeneID" id="101502577"/>
<evidence type="ECO:0000313" key="8">
    <source>
        <dbReference type="RefSeq" id="XP_004505133.1"/>
    </source>
</evidence>
<dbReference type="RefSeq" id="XP_004505133.1">
    <property type="nucleotide sequence ID" value="XM_004505076.3"/>
</dbReference>
<dbReference type="GO" id="GO:0008970">
    <property type="term" value="F:phospholipase A1 activity"/>
    <property type="evidence" value="ECO:0007669"/>
    <property type="project" value="UniProtKB-UniRule"/>
</dbReference>
<keyword evidence="2 5" id="KW-0378">Hydrolase</keyword>
<sequence length="364" mass="40540">MGSIARKWRELSGESKWKGLLDPLKIDLRKYLLHYGQLAQSTYDAFNSEKASKYAGNCLYSKKDLFSKVNLEKGNPFKYSITKFIYATSKASDSESFLLRSILSKDAWSMESNWIGYVAVATDEGKVSLGRRDIVVAWRGTIQDNPGFQSANSSARNQVLSEISRLVEQYKNEEISITITGHSLGAALAVINSVDIVANKFNISKEQPQKSCPVTTFAFASPRVGNSSFGNIFSNYKDLNALLIRNQTDIVPISLFLGYSEVGEELLIDTKKSKYLKSGVSSHNLEVYLHGVAGTQGSKGGFNLEVNRDIALVNKSNDGLKDEYRVPNAWRVVENKGMVQQFDGTWKLMDDNEDVVLIVRPSKL</sequence>
<organism evidence="7 8">
    <name type="scientific">Cicer arietinum</name>
    <name type="common">Chickpea</name>
    <name type="synonym">Garbanzo</name>
    <dbReference type="NCBI Taxonomy" id="3827"/>
    <lineage>
        <taxon>Eukaryota</taxon>
        <taxon>Viridiplantae</taxon>
        <taxon>Streptophyta</taxon>
        <taxon>Embryophyta</taxon>
        <taxon>Tracheophyta</taxon>
        <taxon>Spermatophyta</taxon>
        <taxon>Magnoliopsida</taxon>
        <taxon>eudicotyledons</taxon>
        <taxon>Gunneridae</taxon>
        <taxon>Pentapetalae</taxon>
        <taxon>rosids</taxon>
        <taxon>fabids</taxon>
        <taxon>Fabales</taxon>
        <taxon>Fabaceae</taxon>
        <taxon>Papilionoideae</taxon>
        <taxon>50 kb inversion clade</taxon>
        <taxon>NPAAA clade</taxon>
        <taxon>Hologalegina</taxon>
        <taxon>IRL clade</taxon>
        <taxon>Cicereae</taxon>
        <taxon>Cicer</taxon>
    </lineage>
</organism>
<dbReference type="SUPFAM" id="SSF53474">
    <property type="entry name" value="alpha/beta-Hydrolases"/>
    <property type="match status" value="1"/>
</dbReference>
<evidence type="ECO:0000256" key="2">
    <source>
        <dbReference type="ARBA" id="ARBA00022801"/>
    </source>
</evidence>
<dbReference type="InterPro" id="IPR033556">
    <property type="entry name" value="PLA"/>
</dbReference>
<dbReference type="Proteomes" id="UP000087171">
    <property type="component" value="Chromosome Ca6"/>
</dbReference>
<keyword evidence="4 5" id="KW-0443">Lipid metabolism</keyword>
<dbReference type="InterPro" id="IPR029058">
    <property type="entry name" value="AB_hydrolase_fold"/>
</dbReference>
<keyword evidence="7" id="KW-1185">Reference proteome</keyword>
<dbReference type="CDD" id="cd00519">
    <property type="entry name" value="Lipase_3"/>
    <property type="match status" value="1"/>
</dbReference>
<evidence type="ECO:0000256" key="4">
    <source>
        <dbReference type="ARBA" id="ARBA00023098"/>
    </source>
</evidence>